<protein>
    <submittedName>
        <fullName evidence="1">Uncharacterized protein</fullName>
    </submittedName>
</protein>
<keyword evidence="2" id="KW-1185">Reference proteome</keyword>
<proteinExistence type="predicted"/>
<dbReference type="Proteomes" id="UP000663828">
    <property type="component" value="Unassembled WGS sequence"/>
</dbReference>
<accession>A0A816C1H5</accession>
<dbReference type="AlphaFoldDB" id="A0A816C1H5"/>
<reference evidence="1" key="1">
    <citation type="submission" date="2021-02" db="EMBL/GenBank/DDBJ databases">
        <authorList>
            <person name="Nowell W R."/>
        </authorList>
    </citation>
    <scope>NUCLEOTIDE SEQUENCE</scope>
</reference>
<evidence type="ECO:0000313" key="2">
    <source>
        <dbReference type="Proteomes" id="UP000663828"/>
    </source>
</evidence>
<comment type="caution">
    <text evidence="1">The sequence shown here is derived from an EMBL/GenBank/DDBJ whole genome shotgun (WGS) entry which is preliminary data.</text>
</comment>
<evidence type="ECO:0000313" key="1">
    <source>
        <dbReference type="EMBL" id="CAF1615632.1"/>
    </source>
</evidence>
<name>A0A816C1H5_ADIRI</name>
<dbReference type="EMBL" id="CAJNOR010007353">
    <property type="protein sequence ID" value="CAF1615632.1"/>
    <property type="molecule type" value="Genomic_DNA"/>
</dbReference>
<gene>
    <name evidence="1" type="ORF">XAT740_LOCUS49517</name>
</gene>
<sequence>MCTNCFTRNGTRELDFIVVWLDAAVGDSALKLVQKKVQLIMKHFKNMDTEEDCEEYIRSAQLGQTIVVVTTEDSAKIIVPAIHHRCQVGAVFVYNGTSTTCDQWKSIYTKV</sequence>
<organism evidence="1 2">
    <name type="scientific">Adineta ricciae</name>
    <name type="common">Rotifer</name>
    <dbReference type="NCBI Taxonomy" id="249248"/>
    <lineage>
        <taxon>Eukaryota</taxon>
        <taxon>Metazoa</taxon>
        <taxon>Spiralia</taxon>
        <taxon>Gnathifera</taxon>
        <taxon>Rotifera</taxon>
        <taxon>Eurotatoria</taxon>
        <taxon>Bdelloidea</taxon>
        <taxon>Adinetida</taxon>
        <taxon>Adinetidae</taxon>
        <taxon>Adineta</taxon>
    </lineage>
</organism>